<sequence length="233" mass="26790">MAITKIGVCDLHFQFDNKYLHNSKEKQLKKFEMGMIQWRRCISCNKYVTFFSRGIGCTQHSWRLNEHNIQVPCIGQYSCKALKVCRPLCVQAFDNININQKSLCYSCYEEFGGHIYQRPGRGKKGNTCEQLHLEDTSKGLEFLGNWLIHFSQAQNEEIKNEALIALVNALIPFTSFPISNKQALAKSISSDINQIPSLFIIKMLFIKSSKKTNNQNLKINDYEELGRVIGKKL</sequence>
<keyword evidence="2" id="KW-1185">Reference proteome</keyword>
<accession>A0A2P4PKW5</accession>
<reference evidence="1 2" key="2">
    <citation type="journal article" date="2018" name="New Phytol.">
        <title>High intraspecific genome diversity in the model arbuscular mycorrhizal symbiont Rhizophagus irregularis.</title>
        <authorList>
            <person name="Chen E.C.H."/>
            <person name="Morin E."/>
            <person name="Beaudet D."/>
            <person name="Noel J."/>
            <person name="Yildirir G."/>
            <person name="Ndikumana S."/>
            <person name="Charron P."/>
            <person name="St-Onge C."/>
            <person name="Giorgi J."/>
            <person name="Kruger M."/>
            <person name="Marton T."/>
            <person name="Ropars J."/>
            <person name="Grigoriev I.V."/>
            <person name="Hainaut M."/>
            <person name="Henrissat B."/>
            <person name="Roux C."/>
            <person name="Martin F."/>
            <person name="Corradi N."/>
        </authorList>
    </citation>
    <scope>NUCLEOTIDE SEQUENCE [LARGE SCALE GENOMIC DNA]</scope>
    <source>
        <strain evidence="1 2">DAOM 197198</strain>
    </source>
</reference>
<dbReference type="AlphaFoldDB" id="A0A2P4PKW5"/>
<protein>
    <submittedName>
        <fullName evidence="1">Uncharacterized protein</fullName>
    </submittedName>
</protein>
<evidence type="ECO:0000313" key="1">
    <source>
        <dbReference type="EMBL" id="POG65997.1"/>
    </source>
</evidence>
<reference evidence="1 2" key="1">
    <citation type="journal article" date="2013" name="Proc. Natl. Acad. Sci. U.S.A.">
        <title>Genome of an arbuscular mycorrhizal fungus provides insight into the oldest plant symbiosis.</title>
        <authorList>
            <person name="Tisserant E."/>
            <person name="Malbreil M."/>
            <person name="Kuo A."/>
            <person name="Kohler A."/>
            <person name="Symeonidi A."/>
            <person name="Balestrini R."/>
            <person name="Charron P."/>
            <person name="Duensing N."/>
            <person name="Frei Dit Frey N."/>
            <person name="Gianinazzi-Pearson V."/>
            <person name="Gilbert L.B."/>
            <person name="Handa Y."/>
            <person name="Herr J.R."/>
            <person name="Hijri M."/>
            <person name="Koul R."/>
            <person name="Kawaguchi M."/>
            <person name="Krajinski F."/>
            <person name="Lammers P.J."/>
            <person name="Masclaux F.G."/>
            <person name="Murat C."/>
            <person name="Morin E."/>
            <person name="Ndikumana S."/>
            <person name="Pagni M."/>
            <person name="Petitpierre D."/>
            <person name="Requena N."/>
            <person name="Rosikiewicz P."/>
            <person name="Riley R."/>
            <person name="Saito K."/>
            <person name="San Clemente H."/>
            <person name="Shapiro H."/>
            <person name="van Tuinen D."/>
            <person name="Becard G."/>
            <person name="Bonfante P."/>
            <person name="Paszkowski U."/>
            <person name="Shachar-Hill Y.Y."/>
            <person name="Tuskan G.A."/>
            <person name="Young P.W."/>
            <person name="Sanders I.R."/>
            <person name="Henrissat B."/>
            <person name="Rensing S.A."/>
            <person name="Grigoriev I.V."/>
            <person name="Corradi N."/>
            <person name="Roux C."/>
            <person name="Martin F."/>
        </authorList>
    </citation>
    <scope>NUCLEOTIDE SEQUENCE [LARGE SCALE GENOMIC DNA]</scope>
    <source>
        <strain evidence="1 2">DAOM 197198</strain>
    </source>
</reference>
<comment type="caution">
    <text evidence="1">The sequence shown here is derived from an EMBL/GenBank/DDBJ whole genome shotgun (WGS) entry which is preliminary data.</text>
</comment>
<dbReference type="VEuPathDB" id="FungiDB:RhiirFUN_010666"/>
<name>A0A2P4PKW5_RHIID</name>
<dbReference type="Proteomes" id="UP000018888">
    <property type="component" value="Unassembled WGS sequence"/>
</dbReference>
<proteinExistence type="predicted"/>
<dbReference type="EMBL" id="AUPC02000201">
    <property type="protein sequence ID" value="POG65997.1"/>
    <property type="molecule type" value="Genomic_DNA"/>
</dbReference>
<evidence type="ECO:0000313" key="2">
    <source>
        <dbReference type="Proteomes" id="UP000018888"/>
    </source>
</evidence>
<organism evidence="1 2">
    <name type="scientific">Rhizophagus irregularis (strain DAOM 181602 / DAOM 197198 / MUCL 43194)</name>
    <name type="common">Arbuscular mycorrhizal fungus</name>
    <name type="synonym">Glomus intraradices</name>
    <dbReference type="NCBI Taxonomy" id="747089"/>
    <lineage>
        <taxon>Eukaryota</taxon>
        <taxon>Fungi</taxon>
        <taxon>Fungi incertae sedis</taxon>
        <taxon>Mucoromycota</taxon>
        <taxon>Glomeromycotina</taxon>
        <taxon>Glomeromycetes</taxon>
        <taxon>Glomerales</taxon>
        <taxon>Glomeraceae</taxon>
        <taxon>Rhizophagus</taxon>
    </lineage>
</organism>
<gene>
    <name evidence="1" type="ORF">GLOIN_2v1803841</name>
</gene>